<organism evidence="1 2">
    <name type="scientific">Leptospira alexanderi serovar Manhao 3 str. L 60</name>
    <dbReference type="NCBI Taxonomy" id="1049759"/>
    <lineage>
        <taxon>Bacteria</taxon>
        <taxon>Pseudomonadati</taxon>
        <taxon>Spirochaetota</taxon>
        <taxon>Spirochaetia</taxon>
        <taxon>Leptospirales</taxon>
        <taxon>Leptospiraceae</taxon>
        <taxon>Leptospira</taxon>
    </lineage>
</organism>
<keyword evidence="2" id="KW-1185">Reference proteome</keyword>
<accession>V6HT79</accession>
<protein>
    <submittedName>
        <fullName evidence="1">Uncharacterized protein</fullName>
    </submittedName>
</protein>
<reference evidence="1" key="1">
    <citation type="submission" date="2013-05" db="EMBL/GenBank/DDBJ databases">
        <authorList>
            <person name="Harkins D.M."/>
            <person name="Durkin A.S."/>
            <person name="Brinkac L.M."/>
            <person name="Haft D.H."/>
            <person name="Selengut J.D."/>
            <person name="Sanka R."/>
            <person name="DePew J."/>
            <person name="Purushe J."/>
            <person name="Hartskeerl R.A."/>
            <person name="Ahmed A."/>
            <person name="van der Linden H."/>
            <person name="Goris M.G.A."/>
            <person name="Vinetz J.M."/>
            <person name="Sutton G.G."/>
            <person name="Nierman W.C."/>
            <person name="Fouts D.E."/>
        </authorList>
    </citation>
    <scope>NUCLEOTIDE SEQUENCE [LARGE SCALE GENOMIC DNA]</scope>
    <source>
        <strain evidence="1">L 60</strain>
    </source>
</reference>
<evidence type="ECO:0000313" key="1">
    <source>
        <dbReference type="EMBL" id="EQA60825.1"/>
    </source>
</evidence>
<dbReference type="Proteomes" id="UP000018747">
    <property type="component" value="Unassembled WGS sequence"/>
</dbReference>
<name>V6HT79_9LEPT</name>
<dbReference type="AlphaFoldDB" id="V6HT79"/>
<gene>
    <name evidence="1" type="ORF">LEP1GSC062_1868</name>
</gene>
<dbReference type="EMBL" id="AHMT02000053">
    <property type="protein sequence ID" value="EQA60825.1"/>
    <property type="molecule type" value="Genomic_DNA"/>
</dbReference>
<sequence>MFSFILKAMPTILKVLGYRFHFYSNEGNEGNGRLTFIVGKKIPNVNSGWIT</sequence>
<comment type="caution">
    <text evidence="1">The sequence shown here is derived from an EMBL/GenBank/DDBJ whole genome shotgun (WGS) entry which is preliminary data.</text>
</comment>
<proteinExistence type="predicted"/>
<evidence type="ECO:0000313" key="2">
    <source>
        <dbReference type="Proteomes" id="UP000018747"/>
    </source>
</evidence>